<evidence type="ECO:0000256" key="4">
    <source>
        <dbReference type="ARBA" id="ARBA00023136"/>
    </source>
</evidence>
<name>A0A8H3IJA0_9LECA</name>
<evidence type="ECO:0000256" key="2">
    <source>
        <dbReference type="ARBA" id="ARBA00022692"/>
    </source>
</evidence>
<gene>
    <name evidence="8" type="ORF">IMSHALPRED_005814</name>
</gene>
<dbReference type="Pfam" id="PF20684">
    <property type="entry name" value="Fung_rhodopsin"/>
    <property type="match status" value="1"/>
</dbReference>
<dbReference type="InterPro" id="IPR049326">
    <property type="entry name" value="Rhodopsin_dom_fungi"/>
</dbReference>
<keyword evidence="9" id="KW-1185">Reference proteome</keyword>
<feature type="transmembrane region" description="Helical" evidence="6">
    <location>
        <begin position="20"/>
        <end position="39"/>
    </location>
</feature>
<evidence type="ECO:0000313" key="9">
    <source>
        <dbReference type="Proteomes" id="UP000664534"/>
    </source>
</evidence>
<dbReference type="Proteomes" id="UP000664534">
    <property type="component" value="Unassembled WGS sequence"/>
</dbReference>
<evidence type="ECO:0000256" key="5">
    <source>
        <dbReference type="ARBA" id="ARBA00038359"/>
    </source>
</evidence>
<dbReference type="EMBL" id="CAJPDT010000032">
    <property type="protein sequence ID" value="CAF9922960.1"/>
    <property type="molecule type" value="Genomic_DNA"/>
</dbReference>
<feature type="domain" description="Rhodopsin" evidence="7">
    <location>
        <begin position="36"/>
        <end position="287"/>
    </location>
</feature>
<dbReference type="PANTHER" id="PTHR33048:SF47">
    <property type="entry name" value="INTEGRAL MEMBRANE PROTEIN-RELATED"/>
    <property type="match status" value="1"/>
</dbReference>
<comment type="subcellular location">
    <subcellularLocation>
        <location evidence="1">Membrane</location>
        <topology evidence="1">Multi-pass membrane protein</topology>
    </subcellularLocation>
</comment>
<evidence type="ECO:0000256" key="3">
    <source>
        <dbReference type="ARBA" id="ARBA00022989"/>
    </source>
</evidence>
<evidence type="ECO:0000313" key="8">
    <source>
        <dbReference type="EMBL" id="CAF9922960.1"/>
    </source>
</evidence>
<comment type="caution">
    <text evidence="8">The sequence shown here is derived from an EMBL/GenBank/DDBJ whole genome shotgun (WGS) entry which is preliminary data.</text>
</comment>
<proteinExistence type="inferred from homology"/>
<reference evidence="8" key="1">
    <citation type="submission" date="2021-03" db="EMBL/GenBank/DDBJ databases">
        <authorList>
            <person name="Tagirdzhanova G."/>
        </authorList>
    </citation>
    <scope>NUCLEOTIDE SEQUENCE</scope>
</reference>
<dbReference type="GO" id="GO:0016020">
    <property type="term" value="C:membrane"/>
    <property type="evidence" value="ECO:0007669"/>
    <property type="project" value="UniProtKB-SubCell"/>
</dbReference>
<evidence type="ECO:0000259" key="7">
    <source>
        <dbReference type="Pfam" id="PF20684"/>
    </source>
</evidence>
<protein>
    <recommendedName>
        <fullName evidence="7">Rhodopsin domain-containing protein</fullName>
    </recommendedName>
</protein>
<dbReference type="PANTHER" id="PTHR33048">
    <property type="entry name" value="PTH11-LIKE INTEGRAL MEMBRANE PROTEIN (AFU_ORTHOLOGUE AFUA_5G11245)"/>
    <property type="match status" value="1"/>
</dbReference>
<feature type="transmembrane region" description="Helical" evidence="6">
    <location>
        <begin position="143"/>
        <end position="165"/>
    </location>
</feature>
<keyword evidence="2 6" id="KW-0812">Transmembrane</keyword>
<keyword evidence="4 6" id="KW-0472">Membrane</keyword>
<feature type="transmembrane region" description="Helical" evidence="6">
    <location>
        <begin position="226"/>
        <end position="251"/>
    </location>
</feature>
<feature type="transmembrane region" description="Helical" evidence="6">
    <location>
        <begin position="110"/>
        <end position="131"/>
    </location>
</feature>
<feature type="transmembrane region" description="Helical" evidence="6">
    <location>
        <begin position="46"/>
        <end position="65"/>
    </location>
</feature>
<accession>A0A8H3IJA0</accession>
<evidence type="ECO:0000256" key="1">
    <source>
        <dbReference type="ARBA" id="ARBA00004141"/>
    </source>
</evidence>
<organism evidence="8 9">
    <name type="scientific">Imshaugia aleurites</name>
    <dbReference type="NCBI Taxonomy" id="172621"/>
    <lineage>
        <taxon>Eukaryota</taxon>
        <taxon>Fungi</taxon>
        <taxon>Dikarya</taxon>
        <taxon>Ascomycota</taxon>
        <taxon>Pezizomycotina</taxon>
        <taxon>Lecanoromycetes</taxon>
        <taxon>OSLEUM clade</taxon>
        <taxon>Lecanoromycetidae</taxon>
        <taxon>Lecanorales</taxon>
        <taxon>Lecanorineae</taxon>
        <taxon>Parmeliaceae</taxon>
        <taxon>Imshaugia</taxon>
    </lineage>
</organism>
<dbReference type="OrthoDB" id="10017208at2759"/>
<feature type="transmembrane region" description="Helical" evidence="6">
    <location>
        <begin position="195"/>
        <end position="214"/>
    </location>
</feature>
<keyword evidence="3 6" id="KW-1133">Transmembrane helix</keyword>
<comment type="similarity">
    <text evidence="5">Belongs to the SAT4 family.</text>
</comment>
<evidence type="ECO:0000256" key="6">
    <source>
        <dbReference type="SAM" id="Phobius"/>
    </source>
</evidence>
<dbReference type="InterPro" id="IPR052337">
    <property type="entry name" value="SAT4-like"/>
</dbReference>
<sequence>MADTPPPGIDLYADQGPRLVGSMITFIILPTLFVIARLISRKVARAGYWWDDLFVVMACVSSDALSRTWNALCYIQCICVLISERNNDFGKHIYILKDPADNTVEFLKILYIYLIGYFSATSFVKFAILAFYRRIFPVQQLKLLLMIAFGIVLCYFFGSLLTAIFQCQPIHHFWDRAKAEPGKCANGDLVQIVPGAINCVLDFFIIVLPIPLLWRLRTTASQKGVLTGIFVCAGFVCIISIIRLVVLSRLADVDVTWNYVNSAIWSAAEPCMGVISACIPSLRPLISLLMRGTTRAVGASRTTRTGSAAVKSSAQNGSSVASRTVWRSPRIGEDAREGYFERLEDPLDVQGSPRPQWGHETRVRGGRVRGRGAVDEISLEEMNTPAGGIRVKDEVVITTSDWLEYKDKVF</sequence>
<dbReference type="AlphaFoldDB" id="A0A8H3IJA0"/>